<organism evidence="1 2">
    <name type="scientific">Rangifer tarandus platyrhynchus</name>
    <name type="common">Svalbard reindeer</name>
    <dbReference type="NCBI Taxonomy" id="3082113"/>
    <lineage>
        <taxon>Eukaryota</taxon>
        <taxon>Metazoa</taxon>
        <taxon>Chordata</taxon>
        <taxon>Craniata</taxon>
        <taxon>Vertebrata</taxon>
        <taxon>Euteleostomi</taxon>
        <taxon>Mammalia</taxon>
        <taxon>Eutheria</taxon>
        <taxon>Laurasiatheria</taxon>
        <taxon>Artiodactyla</taxon>
        <taxon>Ruminantia</taxon>
        <taxon>Pecora</taxon>
        <taxon>Cervidae</taxon>
        <taxon>Odocoileinae</taxon>
        <taxon>Rangifer</taxon>
    </lineage>
</organism>
<gene>
    <name evidence="1" type="ORF">MRATA1EN1_LOCUS2827</name>
</gene>
<accession>A0ABN8XWV4</accession>
<sequence length="117" mass="12829">MVAPLFSSHSLFSSADCPIPEMGAALSLCAALVPAALTLKFTLLIKTHTCSVACDAGNQCTRLAMFSRDGEMVTWISFAHDIQNTQVSPHSFKNKCSSNCQFPVFLSLFNEFWSIYI</sequence>
<keyword evidence="2" id="KW-1185">Reference proteome</keyword>
<evidence type="ECO:0000313" key="1">
    <source>
        <dbReference type="EMBL" id="CAI9153865.1"/>
    </source>
</evidence>
<name>A0ABN8XWV4_RANTA</name>
<proteinExistence type="predicted"/>
<reference evidence="1" key="1">
    <citation type="submission" date="2023-04" db="EMBL/GenBank/DDBJ databases">
        <authorList>
            <consortium name="ELIXIR-Norway"/>
        </authorList>
    </citation>
    <scope>NUCLEOTIDE SEQUENCE [LARGE SCALE GENOMIC DNA]</scope>
</reference>
<dbReference type="EMBL" id="OX459947">
    <property type="protein sequence ID" value="CAI9153865.1"/>
    <property type="molecule type" value="Genomic_DNA"/>
</dbReference>
<dbReference type="Proteomes" id="UP001176941">
    <property type="component" value="Chromosome 11"/>
</dbReference>
<protein>
    <submittedName>
        <fullName evidence="1">Uncharacterized protein</fullName>
    </submittedName>
</protein>
<evidence type="ECO:0000313" key="2">
    <source>
        <dbReference type="Proteomes" id="UP001176941"/>
    </source>
</evidence>